<dbReference type="EMBL" id="NHYE01005582">
    <property type="protein sequence ID" value="PPQ69037.1"/>
    <property type="molecule type" value="Genomic_DNA"/>
</dbReference>
<name>A0A409VS29_9AGAR</name>
<dbReference type="AlphaFoldDB" id="A0A409VS29"/>
<sequence>MVSKGPIFGLDGSLTSKPFSLAFDHISRELSRRFPSQTIRIIVSGGTCSVLYHKNRESTKDIDFFIPDPEVIEAISSCQETLPRHLKQLWPENWVNAEMAGFAMMPNCEGLYENSIANDVVLYRSEALLAYAADWKFQLIGKIMRAYQMALLKDQMQSRDRGKKDLTDAISLLDLLIKENGGPLDRSAIRSWYNGSAIEDAEIDYVNAAFQERFRFIPIL</sequence>
<protein>
    <submittedName>
        <fullName evidence="1">Uncharacterized protein</fullName>
    </submittedName>
</protein>
<dbReference type="InParanoid" id="A0A409VS29"/>
<dbReference type="OrthoDB" id="3348320at2759"/>
<evidence type="ECO:0000313" key="1">
    <source>
        <dbReference type="EMBL" id="PPQ69037.1"/>
    </source>
</evidence>
<evidence type="ECO:0000313" key="2">
    <source>
        <dbReference type="Proteomes" id="UP000284706"/>
    </source>
</evidence>
<comment type="caution">
    <text evidence="1">The sequence shown here is derived from an EMBL/GenBank/DDBJ whole genome shotgun (WGS) entry which is preliminary data.</text>
</comment>
<dbReference type="Proteomes" id="UP000284706">
    <property type="component" value="Unassembled WGS sequence"/>
</dbReference>
<reference evidence="1 2" key="1">
    <citation type="journal article" date="2018" name="Evol. Lett.">
        <title>Horizontal gene cluster transfer increased hallucinogenic mushroom diversity.</title>
        <authorList>
            <person name="Reynolds H.T."/>
            <person name="Vijayakumar V."/>
            <person name="Gluck-Thaler E."/>
            <person name="Korotkin H.B."/>
            <person name="Matheny P.B."/>
            <person name="Slot J.C."/>
        </authorList>
    </citation>
    <scope>NUCLEOTIDE SEQUENCE [LARGE SCALE GENOMIC DNA]</scope>
    <source>
        <strain evidence="1 2">SRW20</strain>
    </source>
</reference>
<organism evidence="1 2">
    <name type="scientific">Gymnopilus dilepis</name>
    <dbReference type="NCBI Taxonomy" id="231916"/>
    <lineage>
        <taxon>Eukaryota</taxon>
        <taxon>Fungi</taxon>
        <taxon>Dikarya</taxon>
        <taxon>Basidiomycota</taxon>
        <taxon>Agaricomycotina</taxon>
        <taxon>Agaricomycetes</taxon>
        <taxon>Agaricomycetidae</taxon>
        <taxon>Agaricales</taxon>
        <taxon>Agaricineae</taxon>
        <taxon>Hymenogastraceae</taxon>
        <taxon>Gymnopilus</taxon>
    </lineage>
</organism>
<dbReference type="STRING" id="231916.A0A409VS29"/>
<accession>A0A409VS29</accession>
<proteinExistence type="predicted"/>
<keyword evidence="2" id="KW-1185">Reference proteome</keyword>
<gene>
    <name evidence="1" type="ORF">CVT26_003746</name>
</gene>